<organism evidence="1 2">
    <name type="scientific">Mycolicibacterium gadium</name>
    <name type="common">Mycobacterium gadium</name>
    <dbReference type="NCBI Taxonomy" id="1794"/>
    <lineage>
        <taxon>Bacteria</taxon>
        <taxon>Bacillati</taxon>
        <taxon>Actinomycetota</taxon>
        <taxon>Actinomycetes</taxon>
        <taxon>Mycobacteriales</taxon>
        <taxon>Mycobacteriaceae</taxon>
        <taxon>Mycolicibacterium</taxon>
    </lineage>
</organism>
<sequence>MVHRENYHAVMGTDVDLLKHPVVSAAVGTAAMAVGAAGVAYRVAEKVPVFGPLMRRGVVGLSERGDQWVTQSAEQVKALVAAVAVGLVDLVLDEIDLNALVRERVDIDALAADLDIDAVINRVDLIALADKVIEGVDLPAIIRESTNSMTAEVMTDVRTQGERADDAVAGIVNRMLGRDRDIR</sequence>
<proteinExistence type="predicted"/>
<dbReference type="KEGG" id="mgad:MGAD_52020"/>
<protein>
    <submittedName>
        <fullName evidence="1">Uncharacterized protein</fullName>
    </submittedName>
</protein>
<reference evidence="1 2" key="1">
    <citation type="journal article" date="2019" name="Emerg. Microbes Infect.">
        <title>Comprehensive subspecies identification of 175 nontuberculous mycobacteria species based on 7547 genomic profiles.</title>
        <authorList>
            <person name="Matsumoto Y."/>
            <person name="Kinjo T."/>
            <person name="Motooka D."/>
            <person name="Nabeya D."/>
            <person name="Jung N."/>
            <person name="Uechi K."/>
            <person name="Horii T."/>
            <person name="Iida T."/>
            <person name="Fujita J."/>
            <person name="Nakamura S."/>
        </authorList>
    </citation>
    <scope>NUCLEOTIDE SEQUENCE [LARGE SCALE GENOMIC DNA]</scope>
    <source>
        <strain evidence="1 2">JCM 12688</strain>
    </source>
</reference>
<name>A0A7I7WVW0_MYCGU</name>
<gene>
    <name evidence="1" type="ORF">MGAD_52020</name>
</gene>
<dbReference type="Proteomes" id="UP000466187">
    <property type="component" value="Chromosome"/>
</dbReference>
<evidence type="ECO:0000313" key="2">
    <source>
        <dbReference type="Proteomes" id="UP000466187"/>
    </source>
</evidence>
<evidence type="ECO:0000313" key="1">
    <source>
        <dbReference type="EMBL" id="BBZ20867.1"/>
    </source>
</evidence>
<dbReference type="AlphaFoldDB" id="A0A7I7WVW0"/>
<accession>A0A7I7WVW0</accession>
<dbReference type="EMBL" id="AP022608">
    <property type="protein sequence ID" value="BBZ20867.1"/>
    <property type="molecule type" value="Genomic_DNA"/>
</dbReference>